<keyword evidence="2" id="KW-1133">Transmembrane helix</keyword>
<evidence type="ECO:0000256" key="1">
    <source>
        <dbReference type="SAM" id="MobiDB-lite"/>
    </source>
</evidence>
<organism evidence="3 4">
    <name type="scientific">Ectopseudomonas hydrolytica</name>
    <dbReference type="NCBI Taxonomy" id="2493633"/>
    <lineage>
        <taxon>Bacteria</taxon>
        <taxon>Pseudomonadati</taxon>
        <taxon>Pseudomonadota</taxon>
        <taxon>Gammaproteobacteria</taxon>
        <taxon>Pseudomonadales</taxon>
        <taxon>Pseudomonadaceae</taxon>
        <taxon>Ectopseudomonas</taxon>
    </lineage>
</organism>
<accession>A0ABY5A2G8</accession>
<name>A0ABY5A2G8_9GAMM</name>
<feature type="region of interest" description="Disordered" evidence="1">
    <location>
        <begin position="129"/>
        <end position="156"/>
    </location>
</feature>
<dbReference type="EMBL" id="CP099397">
    <property type="protein sequence ID" value="USR38063.1"/>
    <property type="molecule type" value="Genomic_DNA"/>
</dbReference>
<reference evidence="3" key="1">
    <citation type="submission" date="2022-06" db="EMBL/GenBank/DDBJ databases">
        <title>Complete genome of Pseudomonas hydrolytica DSWY01T.</title>
        <authorList>
            <person name="Jung J."/>
            <person name="Jeon C.O."/>
        </authorList>
    </citation>
    <scope>NUCLEOTIDE SEQUENCE</scope>
    <source>
        <strain evidence="3">DSWY01</strain>
    </source>
</reference>
<feature type="compositionally biased region" description="Low complexity" evidence="1">
    <location>
        <begin position="131"/>
        <end position="143"/>
    </location>
</feature>
<dbReference type="GeneID" id="300082390"/>
<evidence type="ECO:0000313" key="4">
    <source>
        <dbReference type="Proteomes" id="UP001054897"/>
    </source>
</evidence>
<sequence>MIPTQYQLAAKAGGVLLLMALAAGVVWWGMAPRIDIEARRADKAQADLGKAEQLIELQAGVLAQQQKTLGDLAEIERRMQQLGQAVARNHAAHAAALAELKRNDKAVADYLTGAVPAALGRLYERPETTDPAAYAAPPGVQPGAVPPAVPPTRAGQ</sequence>
<evidence type="ECO:0000313" key="3">
    <source>
        <dbReference type="EMBL" id="USR38063.1"/>
    </source>
</evidence>
<keyword evidence="2" id="KW-0812">Transmembrane</keyword>
<protein>
    <recommendedName>
        <fullName evidence="5">LysB family phage lysis regulatory protein</fullName>
    </recommendedName>
</protein>
<keyword evidence="2" id="KW-0472">Membrane</keyword>
<dbReference type="Proteomes" id="UP001054897">
    <property type="component" value="Chromosome"/>
</dbReference>
<feature type="transmembrane region" description="Helical" evidence="2">
    <location>
        <begin position="12"/>
        <end position="30"/>
    </location>
</feature>
<dbReference type="RefSeq" id="WP_129482140.1">
    <property type="nucleotide sequence ID" value="NZ_CP099397.1"/>
</dbReference>
<evidence type="ECO:0000256" key="2">
    <source>
        <dbReference type="SAM" id="Phobius"/>
    </source>
</evidence>
<evidence type="ECO:0008006" key="5">
    <source>
        <dbReference type="Google" id="ProtNLM"/>
    </source>
</evidence>
<proteinExistence type="predicted"/>
<keyword evidence="4" id="KW-1185">Reference proteome</keyword>
<gene>
    <name evidence="3" type="ORF">L1F06_015440</name>
</gene>